<evidence type="ECO:0000313" key="2">
    <source>
        <dbReference type="Proteomes" id="UP001153678"/>
    </source>
</evidence>
<dbReference type="Proteomes" id="UP001153678">
    <property type="component" value="Unassembled WGS sequence"/>
</dbReference>
<gene>
    <name evidence="1" type="ORF">FWILDA_LOCUS5462</name>
</gene>
<dbReference type="EMBL" id="CAMKVN010000911">
    <property type="protein sequence ID" value="CAI2172207.1"/>
    <property type="molecule type" value="Genomic_DNA"/>
</dbReference>
<accession>A0A9W4SL21</accession>
<proteinExistence type="predicted"/>
<comment type="caution">
    <text evidence="1">The sequence shown here is derived from an EMBL/GenBank/DDBJ whole genome shotgun (WGS) entry which is preliminary data.</text>
</comment>
<name>A0A9W4SL21_9GLOM</name>
<sequence length="86" mass="10010">MSELQKEEGNEIKEHFAEGIRGNETKYVEAETLIFHCPKYITEQEKQITRLNTENDTLKTSETTYENSIKEFQNKIKAIVGNDLTQ</sequence>
<keyword evidence="2" id="KW-1185">Reference proteome</keyword>
<organism evidence="1 2">
    <name type="scientific">Funneliformis geosporum</name>
    <dbReference type="NCBI Taxonomy" id="1117311"/>
    <lineage>
        <taxon>Eukaryota</taxon>
        <taxon>Fungi</taxon>
        <taxon>Fungi incertae sedis</taxon>
        <taxon>Mucoromycota</taxon>
        <taxon>Glomeromycotina</taxon>
        <taxon>Glomeromycetes</taxon>
        <taxon>Glomerales</taxon>
        <taxon>Glomeraceae</taxon>
        <taxon>Funneliformis</taxon>
    </lineage>
</organism>
<reference evidence="1" key="1">
    <citation type="submission" date="2022-08" db="EMBL/GenBank/DDBJ databases">
        <authorList>
            <person name="Kallberg Y."/>
            <person name="Tangrot J."/>
            <person name="Rosling A."/>
        </authorList>
    </citation>
    <scope>NUCLEOTIDE SEQUENCE</scope>
    <source>
        <strain evidence="1">Wild A</strain>
    </source>
</reference>
<dbReference type="AlphaFoldDB" id="A0A9W4SL21"/>
<protein>
    <submittedName>
        <fullName evidence="1">8025_t:CDS:1</fullName>
    </submittedName>
</protein>
<evidence type="ECO:0000313" key="1">
    <source>
        <dbReference type="EMBL" id="CAI2172207.1"/>
    </source>
</evidence>